<feature type="domain" description="HTH crp-type" evidence="4">
    <location>
        <begin position="160"/>
        <end position="234"/>
    </location>
</feature>
<dbReference type="Proteomes" id="UP001138921">
    <property type="component" value="Unassembled WGS sequence"/>
</dbReference>
<name>A0A9X1D548_9HYPH</name>
<dbReference type="InterPro" id="IPR012318">
    <property type="entry name" value="HTH_CRP"/>
</dbReference>
<evidence type="ECO:0000313" key="5">
    <source>
        <dbReference type="EMBL" id="MBT1157500.1"/>
    </source>
</evidence>
<dbReference type="Pfam" id="PF00027">
    <property type="entry name" value="cNMP_binding"/>
    <property type="match status" value="1"/>
</dbReference>
<dbReference type="InterPro" id="IPR014710">
    <property type="entry name" value="RmlC-like_jellyroll"/>
</dbReference>
<dbReference type="GO" id="GO:0003677">
    <property type="term" value="F:DNA binding"/>
    <property type="evidence" value="ECO:0007669"/>
    <property type="project" value="UniProtKB-KW"/>
</dbReference>
<dbReference type="Gene3D" id="2.60.120.10">
    <property type="entry name" value="Jelly Rolls"/>
    <property type="match status" value="1"/>
</dbReference>
<keyword evidence="1" id="KW-0805">Transcription regulation</keyword>
<dbReference type="GO" id="GO:0006355">
    <property type="term" value="P:regulation of DNA-templated transcription"/>
    <property type="evidence" value="ECO:0007669"/>
    <property type="project" value="InterPro"/>
</dbReference>
<evidence type="ECO:0000256" key="2">
    <source>
        <dbReference type="ARBA" id="ARBA00023125"/>
    </source>
</evidence>
<dbReference type="SMART" id="SM00419">
    <property type="entry name" value="HTH_CRP"/>
    <property type="match status" value="1"/>
</dbReference>
<evidence type="ECO:0000256" key="3">
    <source>
        <dbReference type="ARBA" id="ARBA00023163"/>
    </source>
</evidence>
<comment type="caution">
    <text evidence="5">The sequence shown here is derived from an EMBL/GenBank/DDBJ whole genome shotgun (WGS) entry which is preliminary data.</text>
</comment>
<protein>
    <submittedName>
        <fullName evidence="5">Crp/Fnr family transcriptional regulator</fullName>
    </submittedName>
</protein>
<dbReference type="Pfam" id="PF13545">
    <property type="entry name" value="HTH_Crp_2"/>
    <property type="match status" value="1"/>
</dbReference>
<dbReference type="InterPro" id="IPR000595">
    <property type="entry name" value="cNMP-bd_dom"/>
</dbReference>
<dbReference type="SUPFAM" id="SSF46785">
    <property type="entry name" value="Winged helix' DNA-binding domain"/>
    <property type="match status" value="1"/>
</dbReference>
<dbReference type="RefSeq" id="WP_214391454.1">
    <property type="nucleotide sequence ID" value="NZ_JAFLWW010000005.1"/>
</dbReference>
<evidence type="ECO:0000313" key="6">
    <source>
        <dbReference type="Proteomes" id="UP001138921"/>
    </source>
</evidence>
<dbReference type="SUPFAM" id="SSF51206">
    <property type="entry name" value="cAMP-binding domain-like"/>
    <property type="match status" value="1"/>
</dbReference>
<proteinExistence type="predicted"/>
<dbReference type="EMBL" id="JAFLWW010000005">
    <property type="protein sequence ID" value="MBT1157500.1"/>
    <property type="molecule type" value="Genomic_DNA"/>
</dbReference>
<keyword evidence="6" id="KW-1185">Reference proteome</keyword>
<sequence length="253" mass="28294">MTAQSIPTDMARQVPCEKCPLRPLPAFRPFDKAELAFVSSFKRGELAVDKGATLLSEGSNSAHLFTVLAGWGFRYKLLEDGRRQILNYVLPGDMIGLQGTLMGEMQHSVEALSPMLLCMFERDRLMDLYRDYPGLAYDITWIAAREERMLDENLLSVGRRSALERAAYLLAFIASRAHKVGMDGKGDVEIPITQQHLADTLGLSVVHTNKTIRKLMDRKLVQWRDGGCKVLDIEGLMALANWSGLDEGVRPLL</sequence>
<gene>
    <name evidence="5" type="ORF">J1C56_18055</name>
</gene>
<keyword evidence="2" id="KW-0238">DNA-binding</keyword>
<dbReference type="AlphaFoldDB" id="A0A9X1D548"/>
<reference evidence="5" key="1">
    <citation type="journal article" date="2021" name="Microorganisms">
        <title>Phylogenomic Reconstruction and Metabolic Potential of the Genus Aminobacter.</title>
        <authorList>
            <person name="Artuso I."/>
            <person name="Turrini P."/>
            <person name="Pirolo M."/>
            <person name="Lugli G.A."/>
            <person name="Ventura M."/>
            <person name="Visca P."/>
        </authorList>
    </citation>
    <scope>NUCLEOTIDE SEQUENCE</scope>
    <source>
        <strain evidence="5">LMG 26462</strain>
    </source>
</reference>
<dbReference type="PROSITE" id="PS51063">
    <property type="entry name" value="HTH_CRP_2"/>
    <property type="match status" value="1"/>
</dbReference>
<evidence type="ECO:0000256" key="1">
    <source>
        <dbReference type="ARBA" id="ARBA00023015"/>
    </source>
</evidence>
<dbReference type="InterPro" id="IPR036390">
    <property type="entry name" value="WH_DNA-bd_sf"/>
</dbReference>
<reference evidence="5" key="2">
    <citation type="submission" date="2021-03" db="EMBL/GenBank/DDBJ databases">
        <authorList>
            <person name="Artuso I."/>
            <person name="Turrini P."/>
            <person name="Pirolo M."/>
            <person name="Lugli G.A."/>
            <person name="Ventura M."/>
            <person name="Visca P."/>
        </authorList>
    </citation>
    <scope>NUCLEOTIDE SEQUENCE</scope>
    <source>
        <strain evidence="5">LMG 26462</strain>
    </source>
</reference>
<keyword evidence="3" id="KW-0804">Transcription</keyword>
<dbReference type="Gene3D" id="1.10.10.10">
    <property type="entry name" value="Winged helix-like DNA-binding domain superfamily/Winged helix DNA-binding domain"/>
    <property type="match status" value="1"/>
</dbReference>
<organism evidence="5 6">
    <name type="scientific">Aminobacter anthyllidis</name>
    <dbReference type="NCBI Taxonomy" id="1035067"/>
    <lineage>
        <taxon>Bacteria</taxon>
        <taxon>Pseudomonadati</taxon>
        <taxon>Pseudomonadota</taxon>
        <taxon>Alphaproteobacteria</taxon>
        <taxon>Hyphomicrobiales</taxon>
        <taxon>Phyllobacteriaceae</taxon>
        <taxon>Aminobacter</taxon>
    </lineage>
</organism>
<evidence type="ECO:0000259" key="4">
    <source>
        <dbReference type="PROSITE" id="PS51063"/>
    </source>
</evidence>
<dbReference type="InterPro" id="IPR036388">
    <property type="entry name" value="WH-like_DNA-bd_sf"/>
</dbReference>
<dbReference type="InterPro" id="IPR018490">
    <property type="entry name" value="cNMP-bd_dom_sf"/>
</dbReference>
<accession>A0A9X1D548</accession>
<dbReference type="CDD" id="cd00038">
    <property type="entry name" value="CAP_ED"/>
    <property type="match status" value="1"/>
</dbReference>